<comment type="caution">
    <text evidence="2">The sequence shown here is derived from an EMBL/GenBank/DDBJ whole genome shotgun (WGS) entry which is preliminary data.</text>
</comment>
<evidence type="ECO:0008006" key="4">
    <source>
        <dbReference type="Google" id="ProtNLM"/>
    </source>
</evidence>
<dbReference type="InterPro" id="IPR044824">
    <property type="entry name" value="MAIN-like"/>
</dbReference>
<feature type="compositionally biased region" description="Basic residues" evidence="1">
    <location>
        <begin position="353"/>
        <end position="362"/>
    </location>
</feature>
<feature type="compositionally biased region" description="Low complexity" evidence="1">
    <location>
        <begin position="240"/>
        <end position="250"/>
    </location>
</feature>
<evidence type="ECO:0000313" key="3">
    <source>
        <dbReference type="Proteomes" id="UP001341840"/>
    </source>
</evidence>
<dbReference type="PANTHER" id="PTHR46033:SF8">
    <property type="entry name" value="PROTEIN MAINTENANCE OF MERISTEMS-LIKE"/>
    <property type="match status" value="1"/>
</dbReference>
<reference evidence="2 3" key="1">
    <citation type="journal article" date="2023" name="Plants (Basel)">
        <title>Bridging the Gap: Combining Genomics and Transcriptomics Approaches to Understand Stylosanthes scabra, an Orphan Legume from the Brazilian Caatinga.</title>
        <authorList>
            <person name="Ferreira-Neto J.R.C."/>
            <person name="da Silva M.D."/>
            <person name="Binneck E."/>
            <person name="de Melo N.F."/>
            <person name="da Silva R.H."/>
            <person name="de Melo A.L.T.M."/>
            <person name="Pandolfi V."/>
            <person name="Bustamante F.O."/>
            <person name="Brasileiro-Vidal A.C."/>
            <person name="Benko-Iseppon A.M."/>
        </authorList>
    </citation>
    <scope>NUCLEOTIDE SEQUENCE [LARGE SCALE GENOMIC DNA]</scope>
    <source>
        <tissue evidence="2">Leaves</tissue>
    </source>
</reference>
<feature type="compositionally biased region" description="Polar residues" evidence="1">
    <location>
        <begin position="212"/>
        <end position="239"/>
    </location>
</feature>
<name>A0ABU6V511_9FABA</name>
<feature type="region of interest" description="Disordered" evidence="1">
    <location>
        <begin position="198"/>
        <end position="250"/>
    </location>
</feature>
<accession>A0ABU6V511</accession>
<sequence>MPWGECTITLEYVAYQLGLPIDGEPVSGCLWDFENMMPDGTWRSRWDFFREMFGEPPAPPVVDQCTVTFSWLRSTFGVLPDHPTDEMVLMHARAYIWMFEQLFQVVPSADPGPTADFIRWWILAGSRYLVPADRFHRLPPDEIPIEAVQRQAGPHPPRPDVPHVPDNRRPVRRRMVGTRTTARDWQWLDDVMAEDALAAPPTQKNRLMPTQGGASTSRAVEEAGTSSQAYLSPTPQTQGTTIPSTMSSPSSQAFLDALRSPGFEQLMSDMMREGGSAYRPDTQFDGSPIHLDLNEPMSGPSHLFMALGGTPPSTSHVPGASWDVPFMKHARLPTPPVSPAPAEQPGELAAPGRARRAPRRRGCGTEGHM</sequence>
<evidence type="ECO:0000313" key="2">
    <source>
        <dbReference type="EMBL" id="MED6168512.1"/>
    </source>
</evidence>
<dbReference type="EMBL" id="JASCZI010151065">
    <property type="protein sequence ID" value="MED6168512.1"/>
    <property type="molecule type" value="Genomic_DNA"/>
</dbReference>
<protein>
    <recommendedName>
        <fullName evidence="4">Aminotransferase-like plant mobile domain-containing protein</fullName>
    </recommendedName>
</protein>
<evidence type="ECO:0000256" key="1">
    <source>
        <dbReference type="SAM" id="MobiDB-lite"/>
    </source>
</evidence>
<keyword evidence="3" id="KW-1185">Reference proteome</keyword>
<proteinExistence type="predicted"/>
<dbReference type="Proteomes" id="UP001341840">
    <property type="component" value="Unassembled WGS sequence"/>
</dbReference>
<gene>
    <name evidence="2" type="ORF">PIB30_012239</name>
</gene>
<dbReference type="PANTHER" id="PTHR46033">
    <property type="entry name" value="PROTEIN MAIN-LIKE 2"/>
    <property type="match status" value="1"/>
</dbReference>
<organism evidence="2 3">
    <name type="scientific">Stylosanthes scabra</name>
    <dbReference type="NCBI Taxonomy" id="79078"/>
    <lineage>
        <taxon>Eukaryota</taxon>
        <taxon>Viridiplantae</taxon>
        <taxon>Streptophyta</taxon>
        <taxon>Embryophyta</taxon>
        <taxon>Tracheophyta</taxon>
        <taxon>Spermatophyta</taxon>
        <taxon>Magnoliopsida</taxon>
        <taxon>eudicotyledons</taxon>
        <taxon>Gunneridae</taxon>
        <taxon>Pentapetalae</taxon>
        <taxon>rosids</taxon>
        <taxon>fabids</taxon>
        <taxon>Fabales</taxon>
        <taxon>Fabaceae</taxon>
        <taxon>Papilionoideae</taxon>
        <taxon>50 kb inversion clade</taxon>
        <taxon>dalbergioids sensu lato</taxon>
        <taxon>Dalbergieae</taxon>
        <taxon>Pterocarpus clade</taxon>
        <taxon>Stylosanthes</taxon>
    </lineage>
</organism>
<feature type="region of interest" description="Disordered" evidence="1">
    <location>
        <begin position="333"/>
        <end position="369"/>
    </location>
</feature>